<feature type="domain" description="HTH marR-type" evidence="1">
    <location>
        <begin position="10"/>
        <end position="61"/>
    </location>
</feature>
<dbReference type="GO" id="GO:0003700">
    <property type="term" value="F:DNA-binding transcription factor activity"/>
    <property type="evidence" value="ECO:0007669"/>
    <property type="project" value="InterPro"/>
</dbReference>
<dbReference type="InterPro" id="IPR036388">
    <property type="entry name" value="WH-like_DNA-bd_sf"/>
</dbReference>
<evidence type="ECO:0000313" key="2">
    <source>
        <dbReference type="EMBL" id="PSN87266.1"/>
    </source>
</evidence>
<name>A0A2R6ALK0_9ARCH</name>
<organism evidence="2 3">
    <name type="scientific">Candidatus Marsarchaeota G1 archaeon OSP_B</name>
    <dbReference type="NCBI Taxonomy" id="1978153"/>
    <lineage>
        <taxon>Archaea</taxon>
        <taxon>Candidatus Marsarchaeota</taxon>
        <taxon>Candidatus Marsarchaeota group 1</taxon>
    </lineage>
</organism>
<proteinExistence type="predicted"/>
<dbReference type="Pfam" id="PF01047">
    <property type="entry name" value="MarR"/>
    <property type="match status" value="1"/>
</dbReference>
<protein>
    <recommendedName>
        <fullName evidence="1">HTH marR-type domain-containing protein</fullName>
    </recommendedName>
</protein>
<dbReference type="EMBL" id="NEXA01000294">
    <property type="protein sequence ID" value="PSN87266.1"/>
    <property type="molecule type" value="Genomic_DNA"/>
</dbReference>
<evidence type="ECO:0000313" key="3">
    <source>
        <dbReference type="Proteomes" id="UP000240838"/>
    </source>
</evidence>
<dbReference type="Proteomes" id="UP000240838">
    <property type="component" value="Unassembled WGS sequence"/>
</dbReference>
<gene>
    <name evidence="2" type="ORF">B9P99_06690</name>
</gene>
<accession>A0A2R6ALK0</accession>
<comment type="caution">
    <text evidence="2">The sequence shown here is derived from an EMBL/GenBank/DDBJ whole genome shotgun (WGS) entry which is preliminary data.</text>
</comment>
<reference evidence="2 3" key="1">
    <citation type="submission" date="2017-04" db="EMBL/GenBank/DDBJ databases">
        <title>Novel microbial lineages endemic to geothermal iron-oxide mats fill important gaps in the evolutionary history of Archaea.</title>
        <authorList>
            <person name="Jay Z.J."/>
            <person name="Beam J.P."/>
            <person name="Dlakic M."/>
            <person name="Rusch D.B."/>
            <person name="Kozubal M.A."/>
            <person name="Inskeep W.P."/>
        </authorList>
    </citation>
    <scope>NUCLEOTIDE SEQUENCE [LARGE SCALE GENOMIC DNA]</scope>
    <source>
        <strain evidence="2">OSP_B</strain>
    </source>
</reference>
<dbReference type="AlphaFoldDB" id="A0A2R6ALK0"/>
<dbReference type="SUPFAM" id="SSF46785">
    <property type="entry name" value="Winged helix' DNA-binding domain"/>
    <property type="match status" value="1"/>
</dbReference>
<dbReference type="InterPro" id="IPR036390">
    <property type="entry name" value="WH_DNA-bd_sf"/>
</dbReference>
<dbReference type="Gene3D" id="1.10.10.10">
    <property type="entry name" value="Winged helix-like DNA-binding domain superfamily/Winged helix DNA-binding domain"/>
    <property type="match status" value="1"/>
</dbReference>
<sequence>MEELPPSAKLVLKILEEWGEAQFSQLLKETRLPQRTLSAALRELKRNGIIEVRPCLKDLRKKVYCYTLTKSARANTIPHW</sequence>
<evidence type="ECO:0000259" key="1">
    <source>
        <dbReference type="Pfam" id="PF01047"/>
    </source>
</evidence>
<dbReference type="InterPro" id="IPR000835">
    <property type="entry name" value="HTH_MarR-typ"/>
</dbReference>